<sequence length="124" mass="13777">MDKDLYRSKPYTSETLQSNLATDSSTVPSKSSTNSEIDKIWLQVSSLKHDMALAGNSQDAPIDFKAPITPTTKGADNRDESVTQDKDMMISDPSADLERFGYDLEMATAFDLLSEMPFEEMLDV</sequence>
<protein>
    <submittedName>
        <fullName evidence="3">Uncharacterized protein</fullName>
    </submittedName>
</protein>
<dbReference type="VEuPathDB" id="FungiDB:B9J08_003891"/>
<dbReference type="VEuPathDB" id="FungiDB:CJI96_0002417"/>
<feature type="region of interest" description="Disordered" evidence="1">
    <location>
        <begin position="58"/>
        <end position="90"/>
    </location>
</feature>
<evidence type="ECO:0000313" key="4">
    <source>
        <dbReference type="Proteomes" id="UP000230249"/>
    </source>
</evidence>
<keyword evidence="4" id="KW-1185">Reference proteome</keyword>
<reference evidence="3" key="2">
    <citation type="submission" date="2017-11" db="EMBL/GenBank/DDBJ databases">
        <title>Candida auris genome assembly and annotation.</title>
        <authorList>
            <person name="Munoz J.F."/>
            <person name="Gade L.G."/>
            <person name="Chow N.A."/>
            <person name="Litvintseva A.P."/>
            <person name="Loparev V.N."/>
            <person name="Cuomo C.A."/>
        </authorList>
    </citation>
    <scope>NUCLEOTIDE SEQUENCE</scope>
    <source>
        <strain evidence="3">B8441</strain>
    </source>
</reference>
<name>A0A2H0ZNR1_CANAR</name>
<reference evidence="2 4" key="3">
    <citation type="journal article" date="2018" name="Nat. Commun.">
        <title>Genomic insights into multidrug-resistance, mating and virulence in Candida auris and related emerging species.</title>
        <authorList>
            <person name="Munoz J.F."/>
            <person name="Gade L."/>
            <person name="Chow N.A."/>
            <person name="Loparev V.N."/>
            <person name="Juieng P."/>
            <person name="Berkow E.L."/>
            <person name="Farrer R.A."/>
            <person name="Litvintseva A.P."/>
            <person name="Cuomo C.A."/>
        </authorList>
    </citation>
    <scope>GENOME REANNOTATION</scope>
    <source>
        <strain evidence="2 4">B8441</strain>
    </source>
</reference>
<dbReference type="VEuPathDB" id="FungiDB:CJJ07_001835"/>
<reference evidence="3 4" key="1">
    <citation type="journal article" date="2017" name="Clin. Infect. Dis.">
        <title>Simultaneous emergence of multidrug-resistant Candida auris on 3 continents confirmed by whole-genome sequencing and epidemiological analyses.</title>
        <authorList>
            <person name="Lockhart S.R."/>
            <person name="Etienne K.A."/>
            <person name="Vallabhaneni S."/>
            <person name="Farooqi J."/>
            <person name="Chowdhary A."/>
            <person name="Govender N.P."/>
            <person name="Colombo A.L."/>
            <person name="Calvo B."/>
            <person name="Cuomo C.A."/>
            <person name="Desjardins C.A."/>
            <person name="Berkow E.L."/>
            <person name="Castanheira M."/>
            <person name="Magobo R.E."/>
            <person name="Jabeen K."/>
            <person name="Asghar R.J."/>
            <person name="Meis J.F."/>
            <person name="Jackson B."/>
            <person name="Chiller T."/>
            <person name="Litvintseva A.P."/>
        </authorList>
    </citation>
    <scope>NUCLEOTIDE SEQUENCE [LARGE SCALE GENOMIC DNA]</scope>
    <source>
        <strain evidence="3 4">B8441</strain>
    </source>
</reference>
<evidence type="ECO:0000313" key="3">
    <source>
        <dbReference type="EMBL" id="PIS52277.1"/>
    </source>
</evidence>
<proteinExistence type="predicted"/>
<dbReference type="EMBL" id="PEKT03000001">
    <property type="protein sequence ID" value="KAK8443384.1"/>
    <property type="molecule type" value="Genomic_DNA"/>
</dbReference>
<organism evidence="3">
    <name type="scientific">Candidozyma auris</name>
    <name type="common">Yeast</name>
    <name type="synonym">Candida auris</name>
    <dbReference type="NCBI Taxonomy" id="498019"/>
    <lineage>
        <taxon>Eukaryota</taxon>
        <taxon>Fungi</taxon>
        <taxon>Dikarya</taxon>
        <taxon>Ascomycota</taxon>
        <taxon>Saccharomycotina</taxon>
        <taxon>Pichiomycetes</taxon>
        <taxon>Metschnikowiaceae</taxon>
        <taxon>Candidozyma</taxon>
    </lineage>
</organism>
<evidence type="ECO:0000256" key="1">
    <source>
        <dbReference type="SAM" id="MobiDB-lite"/>
    </source>
</evidence>
<dbReference type="Proteomes" id="UP000230249">
    <property type="component" value="Unassembled WGS sequence"/>
</dbReference>
<feature type="compositionally biased region" description="Basic and acidic residues" evidence="1">
    <location>
        <begin position="75"/>
        <end position="89"/>
    </location>
</feature>
<dbReference type="AlphaFoldDB" id="A0A2H0ZNR1"/>
<feature type="compositionally biased region" description="Low complexity" evidence="1">
    <location>
        <begin position="22"/>
        <end position="35"/>
    </location>
</feature>
<feature type="compositionally biased region" description="Polar residues" evidence="1">
    <location>
        <begin position="10"/>
        <end position="21"/>
    </location>
</feature>
<accession>A0A2H0ZNR1</accession>
<feature type="region of interest" description="Disordered" evidence="1">
    <location>
        <begin position="1"/>
        <end position="35"/>
    </location>
</feature>
<dbReference type="VEuPathDB" id="FungiDB:CJJ09_000223"/>
<gene>
    <name evidence="3" type="ORF">B9J08_003891</name>
    <name evidence="2" type="ORF">B9J08_01749</name>
</gene>
<evidence type="ECO:0000313" key="2">
    <source>
        <dbReference type="EMBL" id="KAK8443384.1"/>
    </source>
</evidence>
<comment type="caution">
    <text evidence="3">The sequence shown here is derived from an EMBL/GenBank/DDBJ whole genome shotgun (WGS) entry which is preliminary data.</text>
</comment>
<reference evidence="2" key="4">
    <citation type="submission" date="2024-03" db="EMBL/GenBank/DDBJ databases">
        <title>Improved genome assembly of Candida auris strain B8441 and annotation of B11205.</title>
        <authorList>
            <person name="Cauldron N.C."/>
            <person name="Shea T."/>
            <person name="Cuomo C.A."/>
        </authorList>
    </citation>
    <scope>NUCLEOTIDE SEQUENCE</scope>
    <source>
        <strain evidence="2">B8441</strain>
    </source>
</reference>
<dbReference type="VEuPathDB" id="FungiDB:QG37_07783"/>
<dbReference type="VEuPathDB" id="FungiDB:CJI97_003963"/>
<dbReference type="EMBL" id="PEKT02000007">
    <property type="protein sequence ID" value="PIS52277.1"/>
    <property type="molecule type" value="Genomic_DNA"/>
</dbReference>